<dbReference type="GO" id="GO:0002183">
    <property type="term" value="P:cytoplasmic translational initiation"/>
    <property type="evidence" value="ECO:0007669"/>
    <property type="project" value="TreeGrafter"/>
</dbReference>
<name>V6TDU1_GIAIN</name>
<proteinExistence type="inferred from homology"/>
<feature type="repeat" description="WD" evidence="5">
    <location>
        <begin position="20"/>
        <end position="61"/>
    </location>
</feature>
<dbReference type="SUPFAM" id="SSF50978">
    <property type="entry name" value="WD40 repeat-like"/>
    <property type="match status" value="1"/>
</dbReference>
<dbReference type="GO" id="GO:0071541">
    <property type="term" value="C:eukaryotic translation initiation factor 3 complex, eIF3m"/>
    <property type="evidence" value="ECO:0007669"/>
    <property type="project" value="TreeGrafter"/>
</dbReference>
<dbReference type="AlphaFoldDB" id="V6TDU1"/>
<protein>
    <recommendedName>
        <fullName evidence="4">Serine-threonine kinase receptor-associated protein</fullName>
    </recommendedName>
</protein>
<evidence type="ECO:0000256" key="3">
    <source>
        <dbReference type="ARBA" id="ARBA00038394"/>
    </source>
</evidence>
<organism evidence="7 8">
    <name type="scientific">Giardia intestinalis</name>
    <name type="common">Giardia lamblia</name>
    <dbReference type="NCBI Taxonomy" id="5741"/>
    <lineage>
        <taxon>Eukaryota</taxon>
        <taxon>Metamonada</taxon>
        <taxon>Diplomonadida</taxon>
        <taxon>Hexamitidae</taxon>
        <taxon>Giardiinae</taxon>
        <taxon>Giardia</taxon>
    </lineage>
</organism>
<dbReference type="InterPro" id="IPR036322">
    <property type="entry name" value="WD40_repeat_dom_sf"/>
</dbReference>
<comment type="similarity">
    <text evidence="3">Belongs to the WD repeat STRAP family.</text>
</comment>
<evidence type="ECO:0000256" key="2">
    <source>
        <dbReference type="ARBA" id="ARBA00022737"/>
    </source>
</evidence>
<sequence>MASVWMGKVANVYTAHVFSLHGHTRPITKLRYTPDGDYIITGSTDGYTHMWTSINGQFVQTFGPIGSEGDPGTIASDQGIAVSDFTVSSDGEYVAVSHVLDFIALYKVTGDRAYIKTYKFPEITAYSAIQYSRDGRRLFVGGRLIMKSKAGILVLDASDPKDVKCTKIKCMSEDVTCIALSPLDDYLVVGFASGVVQLFDAETLEPYSKMKDPIVVGNGQIMSIQLYNNSMFTICCSDKKIVILGAKTLTVLKKVSTEYPVHCCAIHPNIPNLMVYAGGMDSKIVTQTTHIENTFKLFFIDIAQDVKLGSIQAHVGPVHDLAFNPNGEDLVSCSEDSTTFLIKVGKDFKNYNFIK</sequence>
<dbReference type="GO" id="GO:0003743">
    <property type="term" value="F:translation initiation factor activity"/>
    <property type="evidence" value="ECO:0007669"/>
    <property type="project" value="TreeGrafter"/>
</dbReference>
<dbReference type="Gene3D" id="2.130.10.10">
    <property type="entry name" value="YVTN repeat-like/Quinoprotein amine dehydrogenase"/>
    <property type="match status" value="1"/>
</dbReference>
<dbReference type="PROSITE" id="PS50082">
    <property type="entry name" value="WD_REPEATS_2"/>
    <property type="match status" value="1"/>
</dbReference>
<dbReference type="PANTHER" id="PTHR19877">
    <property type="entry name" value="EUKARYOTIC TRANSLATION INITIATION FACTOR 3 SUBUNIT I"/>
    <property type="match status" value="1"/>
</dbReference>
<dbReference type="PANTHER" id="PTHR19877:SF1">
    <property type="entry name" value="EUKARYOTIC TRANSLATION INITIATION FACTOR 3 SUBUNIT I"/>
    <property type="match status" value="1"/>
</dbReference>
<evidence type="ECO:0000256" key="4">
    <source>
        <dbReference type="ARBA" id="ARBA00040390"/>
    </source>
</evidence>
<dbReference type="VEuPathDB" id="GiardiaDB:QR46_2770"/>
<dbReference type="EMBL" id="AHGT01000044">
    <property type="protein sequence ID" value="ESU36577.1"/>
    <property type="molecule type" value="Genomic_DNA"/>
</dbReference>
<reference evidence="7 8" key="2">
    <citation type="journal article" date="2013" name="Genome Biol. Evol.">
        <title>Genome sequencing of Giardia lamblia genotypes A2 and B isolates (DH and GS) and comparative analysis with the genomes of genotypes A1 and E (WB and Pig).</title>
        <authorList>
            <person name="Adam R.D."/>
            <person name="Dahlstrom E.W."/>
            <person name="Martens C.A."/>
            <person name="Bruno D.P."/>
            <person name="Barbian K.D."/>
            <person name="Ricklefs S.M."/>
            <person name="Hernandez M.M."/>
            <person name="Narla N.P."/>
            <person name="Patel R.B."/>
            <person name="Porcella S.F."/>
            <person name="Nash T.E."/>
        </authorList>
    </citation>
    <scope>NUCLEOTIDE SEQUENCE [LARGE SCALE GENOMIC DNA]</scope>
    <source>
        <strain evidence="7 8">DH</strain>
    </source>
</reference>
<dbReference type="VEuPathDB" id="GiardiaDB:DHA2_153374"/>
<comment type="caution">
    <text evidence="7">The sequence shown here is derived from an EMBL/GenBank/DDBJ whole genome shotgun (WGS) entry which is preliminary data.</text>
</comment>
<dbReference type="Proteomes" id="UP000018320">
    <property type="component" value="Unassembled WGS sequence"/>
</dbReference>
<evidence type="ECO:0000313" key="7">
    <source>
        <dbReference type="EMBL" id="ESU36577.1"/>
    </source>
</evidence>
<dbReference type="Pfam" id="PF00400">
    <property type="entry name" value="WD40"/>
    <property type="match status" value="2"/>
</dbReference>
<accession>V6TDU1</accession>
<evidence type="ECO:0000256" key="5">
    <source>
        <dbReference type="PROSITE-ProRule" id="PRU00221"/>
    </source>
</evidence>
<dbReference type="Pfam" id="PF23726">
    <property type="entry name" value="Beta-prop_RSE1_2nd"/>
    <property type="match status" value="1"/>
</dbReference>
<dbReference type="InterPro" id="IPR058543">
    <property type="entry name" value="Beta-prop_RSE1/DDB1/CPSF1_2nd"/>
</dbReference>
<dbReference type="InterPro" id="IPR001680">
    <property type="entry name" value="WD40_rpt"/>
</dbReference>
<evidence type="ECO:0000313" key="8">
    <source>
        <dbReference type="Proteomes" id="UP000018320"/>
    </source>
</evidence>
<dbReference type="PROSITE" id="PS50294">
    <property type="entry name" value="WD_REPEATS_REGION"/>
    <property type="match status" value="1"/>
</dbReference>
<reference evidence="8" key="1">
    <citation type="submission" date="2012-02" db="EMBL/GenBank/DDBJ databases">
        <title>Genome sequencing of Giardia lamblia Genotypes A2 and B isolates (DH and GS) and comparative analysis with the genomes of Genotypes A1 and E (WB and Pig).</title>
        <authorList>
            <person name="Adam R."/>
            <person name="Dahlstrom E."/>
            <person name="Martens C."/>
            <person name="Bruno D."/>
            <person name="Barbian K."/>
            <person name="Porcella S.F."/>
            <person name="Nash T."/>
        </authorList>
    </citation>
    <scope>NUCLEOTIDE SEQUENCE</scope>
    <source>
        <strain evidence="8">DH</strain>
    </source>
</reference>
<evidence type="ECO:0000259" key="6">
    <source>
        <dbReference type="Pfam" id="PF23726"/>
    </source>
</evidence>
<dbReference type="VEuPathDB" id="GiardiaDB:GL50803_0013661"/>
<evidence type="ECO:0000256" key="1">
    <source>
        <dbReference type="ARBA" id="ARBA00022574"/>
    </source>
</evidence>
<keyword evidence="1 5" id="KW-0853">WD repeat</keyword>
<feature type="domain" description="RSE1/DDB1/CPSF1 second beta-propeller" evidence="6">
    <location>
        <begin position="177"/>
        <end position="254"/>
    </location>
</feature>
<dbReference type="SMART" id="SM00320">
    <property type="entry name" value="WD40"/>
    <property type="match status" value="4"/>
</dbReference>
<keyword evidence="2" id="KW-0677">Repeat</keyword>
<dbReference type="VEuPathDB" id="GiardiaDB:GL50581_3838"/>
<dbReference type="InterPro" id="IPR015943">
    <property type="entry name" value="WD40/YVTN_repeat-like_dom_sf"/>
</dbReference>
<dbReference type="GO" id="GO:0003723">
    <property type="term" value="F:RNA binding"/>
    <property type="evidence" value="ECO:0007669"/>
    <property type="project" value="TreeGrafter"/>
</dbReference>
<gene>
    <name evidence="7" type="ORF">DHA2_153374</name>
</gene>